<protein>
    <submittedName>
        <fullName evidence="7">Membrane-bound inhibitor of C-type lysozyme</fullName>
    </submittedName>
</protein>
<dbReference type="Gene3D" id="2.40.128.200">
    <property type="match status" value="1"/>
</dbReference>
<keyword evidence="4" id="KW-0449">Lipoprotein</keyword>
<feature type="domain" description="C-type lysozyme inhibitor" evidence="6">
    <location>
        <begin position="37"/>
        <end position="107"/>
    </location>
</feature>
<evidence type="ECO:0000259" key="6">
    <source>
        <dbReference type="Pfam" id="PF09864"/>
    </source>
</evidence>
<name>A0A316GCK3_9RHOB</name>
<dbReference type="EMBL" id="QGGV01000001">
    <property type="protein sequence ID" value="PWK58658.1"/>
    <property type="molecule type" value="Genomic_DNA"/>
</dbReference>
<dbReference type="InterPro" id="IPR036328">
    <property type="entry name" value="MliC_sf"/>
</dbReference>
<feature type="signal peptide" evidence="5">
    <location>
        <begin position="1"/>
        <end position="29"/>
    </location>
</feature>
<dbReference type="SUPFAM" id="SSF141488">
    <property type="entry name" value="YdhA-like"/>
    <property type="match status" value="1"/>
</dbReference>
<reference evidence="7 8" key="1">
    <citation type="submission" date="2018-05" db="EMBL/GenBank/DDBJ databases">
        <title>Genomic Encyclopedia of Type Strains, Phase IV (KMG-IV): sequencing the most valuable type-strain genomes for metagenomic binning, comparative biology and taxonomic classification.</title>
        <authorList>
            <person name="Goeker M."/>
        </authorList>
    </citation>
    <scope>NUCLEOTIDE SEQUENCE [LARGE SCALE GENOMIC DNA]</scope>
    <source>
        <strain evidence="7 8">DSM 103371</strain>
    </source>
</reference>
<keyword evidence="2" id="KW-0472">Membrane</keyword>
<keyword evidence="1 5" id="KW-0732">Signal</keyword>
<accession>A0A316GCK3</accession>
<keyword evidence="3" id="KW-0564">Palmitate</keyword>
<evidence type="ECO:0000256" key="3">
    <source>
        <dbReference type="ARBA" id="ARBA00023139"/>
    </source>
</evidence>
<dbReference type="AlphaFoldDB" id="A0A316GCK3"/>
<proteinExistence type="predicted"/>
<evidence type="ECO:0000313" key="8">
    <source>
        <dbReference type="Proteomes" id="UP000245390"/>
    </source>
</evidence>
<evidence type="ECO:0000256" key="1">
    <source>
        <dbReference type="ARBA" id="ARBA00022729"/>
    </source>
</evidence>
<dbReference type="Proteomes" id="UP000245390">
    <property type="component" value="Unassembled WGS sequence"/>
</dbReference>
<dbReference type="Pfam" id="PF09864">
    <property type="entry name" value="MliC"/>
    <property type="match status" value="1"/>
</dbReference>
<sequence>MPPRKSCVRRADLAVALAAGMVCGAPAFALDARATTYVCERGVEVPAVYVNHPGEPGIAVIHVEGRMINLVAELSASGARYGWPSDGSHYVWWTKGDAATLYWNDGATGEETPLLSECSTG</sequence>
<organism evidence="7 8">
    <name type="scientific">Silicimonas algicola</name>
    <dbReference type="NCBI Taxonomy" id="1826607"/>
    <lineage>
        <taxon>Bacteria</taxon>
        <taxon>Pseudomonadati</taxon>
        <taxon>Pseudomonadota</taxon>
        <taxon>Alphaproteobacteria</taxon>
        <taxon>Rhodobacterales</taxon>
        <taxon>Paracoccaceae</taxon>
    </lineage>
</organism>
<evidence type="ECO:0000256" key="2">
    <source>
        <dbReference type="ARBA" id="ARBA00023136"/>
    </source>
</evidence>
<comment type="caution">
    <text evidence="7">The sequence shown here is derived from an EMBL/GenBank/DDBJ whole genome shotgun (WGS) entry which is preliminary data.</text>
</comment>
<keyword evidence="8" id="KW-1185">Reference proteome</keyword>
<evidence type="ECO:0000313" key="7">
    <source>
        <dbReference type="EMBL" id="PWK58658.1"/>
    </source>
</evidence>
<evidence type="ECO:0000256" key="4">
    <source>
        <dbReference type="ARBA" id="ARBA00023288"/>
    </source>
</evidence>
<feature type="chain" id="PRO_5016415639" evidence="5">
    <location>
        <begin position="30"/>
        <end position="121"/>
    </location>
</feature>
<evidence type="ECO:0000256" key="5">
    <source>
        <dbReference type="SAM" id="SignalP"/>
    </source>
</evidence>
<gene>
    <name evidence="7" type="ORF">C8D95_101473</name>
</gene>
<dbReference type="InterPro" id="IPR018660">
    <property type="entry name" value="MliC"/>
</dbReference>